<proteinExistence type="predicted"/>
<protein>
    <submittedName>
        <fullName evidence="2">Uncharacterized protein</fullName>
    </submittedName>
</protein>
<feature type="region of interest" description="Disordered" evidence="1">
    <location>
        <begin position="105"/>
        <end position="151"/>
    </location>
</feature>
<dbReference type="AlphaFoldDB" id="A0AAV7SBV8"/>
<comment type="caution">
    <text evidence="2">The sequence shown here is derived from an EMBL/GenBank/DDBJ whole genome shotgun (WGS) entry which is preliminary data.</text>
</comment>
<feature type="region of interest" description="Disordered" evidence="1">
    <location>
        <begin position="278"/>
        <end position="297"/>
    </location>
</feature>
<feature type="compositionally biased region" description="Polar residues" evidence="1">
    <location>
        <begin position="179"/>
        <end position="192"/>
    </location>
</feature>
<dbReference type="EMBL" id="JANPWB010000008">
    <property type="protein sequence ID" value="KAJ1161305.1"/>
    <property type="molecule type" value="Genomic_DNA"/>
</dbReference>
<name>A0AAV7SBV8_PLEWA</name>
<gene>
    <name evidence="2" type="ORF">NDU88_001792</name>
</gene>
<sequence>MGSANRNTSSPEHIQNYWGVQEGTRTQCLGLQERPAQVRPAQAIRTEGGPCVSFRQPMDQYRGPQECLACAPQVTPEQFVWDTSSRSHRFDLGLAPPQHTGRMATTGLKGTHSTTVSVPGPSRGTAPLQGCSRSPARLRAARPHGTPRAPPRFLRNLVASSLHCAAYTISSAPGPATRHCTQPGPSNRQPPFQQRLFAAGPANASGPRSSQAARQAPPPHFLHYRGPGAAEFSVSSPSSHSGPSSPRCSRVLWAAIAASFKFKSAVVMEGLWSTFQAAGGAPPQRGHLAIGQAPPTK</sequence>
<evidence type="ECO:0000313" key="3">
    <source>
        <dbReference type="Proteomes" id="UP001066276"/>
    </source>
</evidence>
<keyword evidence="3" id="KW-1185">Reference proteome</keyword>
<organism evidence="2 3">
    <name type="scientific">Pleurodeles waltl</name>
    <name type="common">Iberian ribbed newt</name>
    <dbReference type="NCBI Taxonomy" id="8319"/>
    <lineage>
        <taxon>Eukaryota</taxon>
        <taxon>Metazoa</taxon>
        <taxon>Chordata</taxon>
        <taxon>Craniata</taxon>
        <taxon>Vertebrata</taxon>
        <taxon>Euteleostomi</taxon>
        <taxon>Amphibia</taxon>
        <taxon>Batrachia</taxon>
        <taxon>Caudata</taxon>
        <taxon>Salamandroidea</taxon>
        <taxon>Salamandridae</taxon>
        <taxon>Pleurodelinae</taxon>
        <taxon>Pleurodeles</taxon>
    </lineage>
</organism>
<dbReference type="Proteomes" id="UP001066276">
    <property type="component" value="Chromosome 4_2"/>
</dbReference>
<evidence type="ECO:0000256" key="1">
    <source>
        <dbReference type="SAM" id="MobiDB-lite"/>
    </source>
</evidence>
<accession>A0AAV7SBV8</accession>
<reference evidence="2" key="1">
    <citation type="journal article" date="2022" name="bioRxiv">
        <title>Sequencing and chromosome-scale assembly of the giantPleurodeles waltlgenome.</title>
        <authorList>
            <person name="Brown T."/>
            <person name="Elewa A."/>
            <person name="Iarovenko S."/>
            <person name="Subramanian E."/>
            <person name="Araus A.J."/>
            <person name="Petzold A."/>
            <person name="Susuki M."/>
            <person name="Suzuki K.-i.T."/>
            <person name="Hayashi T."/>
            <person name="Toyoda A."/>
            <person name="Oliveira C."/>
            <person name="Osipova E."/>
            <person name="Leigh N.D."/>
            <person name="Simon A."/>
            <person name="Yun M.H."/>
        </authorList>
    </citation>
    <scope>NUCLEOTIDE SEQUENCE</scope>
    <source>
        <strain evidence="2">20211129_DDA</strain>
        <tissue evidence="2">Liver</tissue>
    </source>
</reference>
<feature type="region of interest" description="Disordered" evidence="1">
    <location>
        <begin position="173"/>
        <end position="244"/>
    </location>
</feature>
<evidence type="ECO:0000313" key="2">
    <source>
        <dbReference type="EMBL" id="KAJ1161305.1"/>
    </source>
</evidence>
<feature type="compositionally biased region" description="Low complexity" evidence="1">
    <location>
        <begin position="233"/>
        <end position="244"/>
    </location>
</feature>